<evidence type="ECO:0000256" key="2">
    <source>
        <dbReference type="SAM" id="Phobius"/>
    </source>
</evidence>
<comment type="caution">
    <text evidence="3">The sequence shown here is derived from an EMBL/GenBank/DDBJ whole genome shotgun (WGS) entry which is preliminary data.</text>
</comment>
<proteinExistence type="predicted"/>
<dbReference type="HOGENOM" id="CLU_789196_0_0_6"/>
<feature type="compositionally biased region" description="Gly residues" evidence="1">
    <location>
        <begin position="281"/>
        <end position="312"/>
    </location>
</feature>
<gene>
    <name evidence="3" type="ORF">KT71_11650</name>
</gene>
<evidence type="ECO:0000313" key="3">
    <source>
        <dbReference type="EMBL" id="EAQ95902.2"/>
    </source>
</evidence>
<feature type="compositionally biased region" description="Low complexity" evidence="1">
    <location>
        <begin position="134"/>
        <end position="145"/>
    </location>
</feature>
<name>A4ADL3_9GAMM</name>
<keyword evidence="2" id="KW-1133">Transmembrane helix</keyword>
<dbReference type="Proteomes" id="UP000019205">
    <property type="component" value="Chromosome"/>
</dbReference>
<feature type="transmembrane region" description="Helical" evidence="2">
    <location>
        <begin position="329"/>
        <end position="346"/>
    </location>
</feature>
<keyword evidence="2" id="KW-0812">Transmembrane</keyword>
<evidence type="ECO:0000313" key="4">
    <source>
        <dbReference type="Proteomes" id="UP000019205"/>
    </source>
</evidence>
<feature type="compositionally biased region" description="Low complexity" evidence="1">
    <location>
        <begin position="74"/>
        <end position="88"/>
    </location>
</feature>
<accession>A4ADL3</accession>
<evidence type="ECO:0000256" key="1">
    <source>
        <dbReference type="SAM" id="MobiDB-lite"/>
    </source>
</evidence>
<feature type="region of interest" description="Disordered" evidence="1">
    <location>
        <begin position="103"/>
        <end position="180"/>
    </location>
</feature>
<organism evidence="3 4">
    <name type="scientific">Congregibacter litoralis KT71</name>
    <dbReference type="NCBI Taxonomy" id="314285"/>
    <lineage>
        <taxon>Bacteria</taxon>
        <taxon>Pseudomonadati</taxon>
        <taxon>Pseudomonadota</taxon>
        <taxon>Gammaproteobacteria</taxon>
        <taxon>Cellvibrionales</taxon>
        <taxon>Halieaceae</taxon>
        <taxon>Congregibacter</taxon>
    </lineage>
</organism>
<dbReference type="AlphaFoldDB" id="A4ADL3"/>
<feature type="compositionally biased region" description="Gly residues" evidence="1">
    <location>
        <begin position="160"/>
        <end position="170"/>
    </location>
</feature>
<feature type="region of interest" description="Disordered" evidence="1">
    <location>
        <begin position="271"/>
        <end position="318"/>
    </location>
</feature>
<sequence>MLGHGTRRRQTKMVISGLGAALALLLILAYAVTAFGDATVSSRLHSKNASVRLLKQLADKPIKQRAQSLVSVRGGSEAPSGSSPSEASELLRSLDEKDLDSALPSDLPRLFNEPDSNMFGEDSAHARLGGLPGSRGFSQGGSSRAQGRRSRQGRATPGGFRAGGGVGGGPTNLSQGSPLEDASSIFDDLLPANFDSSLPLVDQPLDSGSQRKFRRGKPQPANFDPCVGGLMVSPCVLSATDLLEGLPDSPFEGQASPFRVLAFDEQIRGNGGGSFTRVNDGGNGDSNGGGSGSDGPGGTGGDGGINGGGNGGLPFEQVFDEPFNQATPVPAPAPIVLLAMGLLILLRRRVG</sequence>
<reference evidence="3 4" key="1">
    <citation type="journal article" date="2007" name="Proc. Natl. Acad. Sci. U.S.A.">
        <title>Characterization of a marine gammaproteobacterium capable of aerobic anoxygenic photosynthesis.</title>
        <authorList>
            <person name="Fuchs B.M."/>
            <person name="Spring S."/>
            <person name="Teeling H."/>
            <person name="Quast C."/>
            <person name="Wulf J."/>
            <person name="Schattenhofer M."/>
            <person name="Yan S."/>
            <person name="Ferriera S."/>
            <person name="Johnson J."/>
            <person name="Glockner F.O."/>
            <person name="Amann R."/>
        </authorList>
    </citation>
    <scope>NUCLEOTIDE SEQUENCE [LARGE SCALE GENOMIC DNA]</scope>
    <source>
        <strain evidence="3">KT71</strain>
    </source>
</reference>
<reference evidence="3 4" key="2">
    <citation type="journal article" date="2009" name="PLoS ONE">
        <title>The photosynthetic apparatus and its regulation in the aerobic gammaproteobacterium Congregibacter litoralis gen. nov., sp. nov.</title>
        <authorList>
            <person name="Spring S."/>
            <person name="Lunsdorf H."/>
            <person name="Fuchs B.M."/>
            <person name="Tindall B.J."/>
        </authorList>
    </citation>
    <scope>NUCLEOTIDE SEQUENCE [LARGE SCALE GENOMIC DNA]</scope>
    <source>
        <strain evidence="3">KT71</strain>
    </source>
</reference>
<feature type="region of interest" description="Disordered" evidence="1">
    <location>
        <begin position="68"/>
        <end position="90"/>
    </location>
</feature>
<protein>
    <submittedName>
        <fullName evidence="3">Uncharacterized protein</fullName>
    </submittedName>
</protein>
<feature type="region of interest" description="Disordered" evidence="1">
    <location>
        <begin position="201"/>
        <end position="220"/>
    </location>
</feature>
<dbReference type="EMBL" id="AAOA02000003">
    <property type="protein sequence ID" value="EAQ95902.2"/>
    <property type="molecule type" value="Genomic_DNA"/>
</dbReference>
<dbReference type="STRING" id="314285.KT71_11650"/>
<keyword evidence="2" id="KW-0472">Membrane</keyword>
<keyword evidence="4" id="KW-1185">Reference proteome</keyword>